<evidence type="ECO:0000313" key="2">
    <source>
        <dbReference type="EMBL" id="KUF83348.1"/>
    </source>
</evidence>
<evidence type="ECO:0000313" key="3">
    <source>
        <dbReference type="Proteomes" id="UP000052943"/>
    </source>
</evidence>
<evidence type="ECO:0000256" key="1">
    <source>
        <dbReference type="SAM" id="MobiDB-lite"/>
    </source>
</evidence>
<proteinExistence type="predicted"/>
<dbReference type="OrthoDB" id="58366at2759"/>
<name>A0A0W8CHB0_PHYNI</name>
<dbReference type="AlphaFoldDB" id="A0A0W8CHB0"/>
<feature type="region of interest" description="Disordered" evidence="1">
    <location>
        <begin position="1"/>
        <end position="116"/>
    </location>
</feature>
<comment type="caution">
    <text evidence="2">The sequence shown here is derived from an EMBL/GenBank/DDBJ whole genome shotgun (WGS) entry which is preliminary data.</text>
</comment>
<accession>A0A0W8CHB0</accession>
<dbReference type="Proteomes" id="UP000052943">
    <property type="component" value="Unassembled WGS sequence"/>
</dbReference>
<dbReference type="EMBL" id="LNFO01003290">
    <property type="protein sequence ID" value="KUF83348.1"/>
    <property type="molecule type" value="Genomic_DNA"/>
</dbReference>
<feature type="compositionally biased region" description="Basic and acidic residues" evidence="1">
    <location>
        <begin position="73"/>
        <end position="83"/>
    </location>
</feature>
<protein>
    <submittedName>
        <fullName evidence="2">Uncharacterized protein</fullName>
    </submittedName>
</protein>
<gene>
    <name evidence="2" type="ORF">AM587_10012615</name>
</gene>
<sequence length="357" mass="39809">MKTPGSSSPVLAKAFAKDEKVPLSMEVPTYENSKSETESKQSTGSSDCGDTDTESSGGRESEDNQVTIAGGRGGEDADTKSDGEYQSGNACSDEDDTLKAQAPPIEVSDTKLDRRTVDPDISRLPEHNQDLSLSSIANQVVPLWINRKKQHKSLFFFIVKYYKNFHQVAAYLVLTRALKSRLKDYFCIWVANIIGRDAANTQILVDDDYQRKKRQKSCYDIALLLMVCDCIYMEKTGEAQGTLQRQKFGVATRHPIQQNQTEMEAKRAAAVSESELNKASKELHATKGAREHSDSLEYDPQVAEKLKALYEKHDGDVKAIFEELDESPRKALKHPPTSATEFGKKYAQGFYTMAEAK</sequence>
<organism evidence="2 3">
    <name type="scientific">Phytophthora nicotianae</name>
    <name type="common">Potato buckeye rot agent</name>
    <name type="synonym">Phytophthora parasitica</name>
    <dbReference type="NCBI Taxonomy" id="4792"/>
    <lineage>
        <taxon>Eukaryota</taxon>
        <taxon>Sar</taxon>
        <taxon>Stramenopiles</taxon>
        <taxon>Oomycota</taxon>
        <taxon>Peronosporomycetes</taxon>
        <taxon>Peronosporales</taxon>
        <taxon>Peronosporaceae</taxon>
        <taxon>Phytophthora</taxon>
    </lineage>
</organism>
<reference evidence="2 3" key="1">
    <citation type="submission" date="2015-11" db="EMBL/GenBank/DDBJ databases">
        <title>Genomes and virulence difference between two physiological races of Phytophthora nicotianae.</title>
        <authorList>
            <person name="Liu H."/>
            <person name="Ma X."/>
            <person name="Yu H."/>
            <person name="Fang D."/>
            <person name="Li Y."/>
            <person name="Wang X."/>
            <person name="Wang W."/>
            <person name="Dong Y."/>
            <person name="Xiao B."/>
        </authorList>
    </citation>
    <scope>NUCLEOTIDE SEQUENCE [LARGE SCALE GENOMIC DNA]</scope>
    <source>
        <strain evidence="3">race 0</strain>
    </source>
</reference>
<feature type="compositionally biased region" description="Polar residues" evidence="1">
    <location>
        <begin position="40"/>
        <end position="56"/>
    </location>
</feature>